<dbReference type="PANTHER" id="PTHR19957:SF30">
    <property type="entry name" value="SYNTAXIN-11"/>
    <property type="match status" value="1"/>
</dbReference>
<keyword evidence="3" id="KW-0813">Transport</keyword>
<dbReference type="GO" id="GO:0005484">
    <property type="term" value="F:SNAP receptor activity"/>
    <property type="evidence" value="ECO:0007669"/>
    <property type="project" value="TreeGrafter"/>
</dbReference>
<keyword evidence="5" id="KW-0472">Membrane</keyword>
<dbReference type="PROSITE" id="PS50192">
    <property type="entry name" value="T_SNARE"/>
    <property type="match status" value="1"/>
</dbReference>
<sequence length="305" mass="35408">MRDRLKELHDLVGNNTDSNGDAFMEIDDKKGLGINEDEELELPSTAAIFHSYEKEPIMEPFHKEVDSLYEDIAKLHKDVQDLSKHNARILHSVRRLSSIKRDANSIAKEVRGRAQRIHRRIKKLEEDKKASENQSGVGSVEARIMELQTASLTRRFQEVMLEYSQAETRQRDNCRQRIMRQMEILGDGPVSEEDLDEHLEKGNWDLFTGNLILETKAAKEAFGEIEKRHQELLQLEQRISQVHELFGQVAILVQEHGDMINNIENSVCRTQDYVAQANTSFTRAKLYQRRTPFRRIMICCCPCLY</sequence>
<dbReference type="GeneTree" id="ENSGT01050000244948"/>
<dbReference type="SMART" id="SM00397">
    <property type="entry name" value="t_SNARE"/>
    <property type="match status" value="1"/>
</dbReference>
<evidence type="ECO:0000259" key="7">
    <source>
        <dbReference type="PROSITE" id="PS50192"/>
    </source>
</evidence>
<dbReference type="InterPro" id="IPR006011">
    <property type="entry name" value="Syntaxin_N"/>
</dbReference>
<dbReference type="Gene3D" id="1.20.58.70">
    <property type="match status" value="1"/>
</dbReference>
<dbReference type="Ensembl" id="ENSEBUT00000011344.1">
    <property type="protein sequence ID" value="ENSEBUP00000010790.1"/>
    <property type="gene ID" value="ENSEBUG00000006925.1"/>
</dbReference>
<dbReference type="PANTHER" id="PTHR19957">
    <property type="entry name" value="SYNTAXIN"/>
    <property type="match status" value="1"/>
</dbReference>
<feature type="domain" description="T-SNARE coiled-coil homology" evidence="7">
    <location>
        <begin position="222"/>
        <end position="284"/>
    </location>
</feature>
<dbReference type="GO" id="GO:0031629">
    <property type="term" value="P:synaptic vesicle fusion to presynaptic active zone membrane"/>
    <property type="evidence" value="ECO:0007669"/>
    <property type="project" value="TreeGrafter"/>
</dbReference>
<dbReference type="AlphaFoldDB" id="A0A8C4Q7B3"/>
<dbReference type="CDD" id="cd00179">
    <property type="entry name" value="SynN"/>
    <property type="match status" value="1"/>
</dbReference>
<keyword evidence="4 6" id="KW-0175">Coiled coil</keyword>
<feature type="coiled-coil region" evidence="6">
    <location>
        <begin position="107"/>
        <end position="134"/>
    </location>
</feature>
<evidence type="ECO:0000256" key="6">
    <source>
        <dbReference type="SAM" id="Coils"/>
    </source>
</evidence>
<accession>A0A8C4Q7B3</accession>
<dbReference type="InterPro" id="IPR000727">
    <property type="entry name" value="T_SNARE_dom"/>
</dbReference>
<evidence type="ECO:0000256" key="4">
    <source>
        <dbReference type="ARBA" id="ARBA00023054"/>
    </source>
</evidence>
<dbReference type="SMART" id="SM00503">
    <property type="entry name" value="SynN"/>
    <property type="match status" value="1"/>
</dbReference>
<comment type="subcellular location">
    <subcellularLocation>
        <location evidence="1">Endomembrane system</location>
        <topology evidence="1">Peripheral membrane protein</topology>
    </subcellularLocation>
</comment>
<evidence type="ECO:0000256" key="5">
    <source>
        <dbReference type="ARBA" id="ARBA00023136"/>
    </source>
</evidence>
<evidence type="ECO:0000256" key="1">
    <source>
        <dbReference type="ARBA" id="ARBA00004184"/>
    </source>
</evidence>
<reference evidence="8" key="1">
    <citation type="submission" date="2025-05" db="UniProtKB">
        <authorList>
            <consortium name="Ensembl"/>
        </authorList>
    </citation>
    <scope>IDENTIFICATION</scope>
</reference>
<dbReference type="InterPro" id="IPR010989">
    <property type="entry name" value="SNARE"/>
</dbReference>
<protein>
    <submittedName>
        <fullName evidence="8">Syntaxin 11</fullName>
    </submittedName>
</protein>
<dbReference type="GO" id="GO:0048278">
    <property type="term" value="P:vesicle docking"/>
    <property type="evidence" value="ECO:0007669"/>
    <property type="project" value="TreeGrafter"/>
</dbReference>
<dbReference type="GO" id="GO:0006886">
    <property type="term" value="P:intracellular protein transport"/>
    <property type="evidence" value="ECO:0007669"/>
    <property type="project" value="TreeGrafter"/>
</dbReference>
<organism evidence="8 9">
    <name type="scientific">Eptatretus burgeri</name>
    <name type="common">Inshore hagfish</name>
    <dbReference type="NCBI Taxonomy" id="7764"/>
    <lineage>
        <taxon>Eukaryota</taxon>
        <taxon>Metazoa</taxon>
        <taxon>Chordata</taxon>
        <taxon>Craniata</taxon>
        <taxon>Vertebrata</taxon>
        <taxon>Cyclostomata</taxon>
        <taxon>Myxini</taxon>
        <taxon>Myxiniformes</taxon>
        <taxon>Myxinidae</taxon>
        <taxon>Eptatretinae</taxon>
        <taxon>Eptatretus</taxon>
    </lineage>
</organism>
<dbReference type="InterPro" id="IPR045242">
    <property type="entry name" value="Syntaxin"/>
</dbReference>
<evidence type="ECO:0000256" key="3">
    <source>
        <dbReference type="ARBA" id="ARBA00022448"/>
    </source>
</evidence>
<dbReference type="Pfam" id="PF00804">
    <property type="entry name" value="Syntaxin"/>
    <property type="match status" value="1"/>
</dbReference>
<dbReference type="Proteomes" id="UP000694388">
    <property type="component" value="Unplaced"/>
</dbReference>
<dbReference type="SUPFAM" id="SSF47661">
    <property type="entry name" value="t-snare proteins"/>
    <property type="match status" value="1"/>
</dbReference>
<evidence type="ECO:0000256" key="2">
    <source>
        <dbReference type="ARBA" id="ARBA00009063"/>
    </source>
</evidence>
<evidence type="ECO:0000313" key="8">
    <source>
        <dbReference type="Ensembl" id="ENSEBUP00000010775.1"/>
    </source>
</evidence>
<name>A0A8C4Q7B3_EPTBU</name>
<dbReference type="Ensembl" id="ENSEBUT00000011328.1">
    <property type="protein sequence ID" value="ENSEBUP00000010775.1"/>
    <property type="gene ID" value="ENSEBUG00000006925.1"/>
</dbReference>
<dbReference type="Gene3D" id="1.20.5.110">
    <property type="match status" value="1"/>
</dbReference>
<evidence type="ECO:0000313" key="9">
    <source>
        <dbReference type="Proteomes" id="UP000694388"/>
    </source>
</evidence>
<dbReference type="GO" id="GO:0000149">
    <property type="term" value="F:SNARE binding"/>
    <property type="evidence" value="ECO:0007669"/>
    <property type="project" value="TreeGrafter"/>
</dbReference>
<dbReference type="FunFam" id="1.20.5.110:FF:000022">
    <property type="entry name" value="Syntaxin 19"/>
    <property type="match status" value="1"/>
</dbReference>
<comment type="similarity">
    <text evidence="2">Belongs to the syntaxin family.</text>
</comment>
<keyword evidence="9" id="KW-1185">Reference proteome</keyword>
<proteinExistence type="inferred from homology"/>
<dbReference type="GO" id="GO:0048787">
    <property type="term" value="C:presynaptic active zone membrane"/>
    <property type="evidence" value="ECO:0007669"/>
    <property type="project" value="TreeGrafter"/>
</dbReference>
<dbReference type="GO" id="GO:0008021">
    <property type="term" value="C:synaptic vesicle"/>
    <property type="evidence" value="ECO:0007669"/>
    <property type="project" value="TreeGrafter"/>
</dbReference>
<dbReference type="OMA" id="QEAMFEY"/>
<dbReference type="GO" id="GO:0031201">
    <property type="term" value="C:SNARE complex"/>
    <property type="evidence" value="ECO:0007669"/>
    <property type="project" value="TreeGrafter"/>
</dbReference>